<dbReference type="PROSITE" id="PS50004">
    <property type="entry name" value="C2"/>
    <property type="match status" value="1"/>
</dbReference>
<accession>A0A976FHX9</accession>
<dbReference type="CDD" id="cd00030">
    <property type="entry name" value="C2"/>
    <property type="match status" value="1"/>
</dbReference>
<keyword evidence="3" id="KW-1185">Reference proteome</keyword>
<dbReference type="Proteomes" id="UP000294530">
    <property type="component" value="Unassembled WGS sequence"/>
</dbReference>
<dbReference type="GO" id="GO:0010628">
    <property type="term" value="P:positive regulation of gene expression"/>
    <property type="evidence" value="ECO:0007669"/>
    <property type="project" value="TreeGrafter"/>
</dbReference>
<name>A0A976FHX9_BRELC</name>
<proteinExistence type="predicted"/>
<evidence type="ECO:0000313" key="2">
    <source>
        <dbReference type="EMBL" id="TDH67057.1"/>
    </source>
</evidence>
<gene>
    <name evidence="2" type="ORF">CCR75_008446</name>
</gene>
<dbReference type="SUPFAM" id="SSF49562">
    <property type="entry name" value="C2 domain (Calcium/lipid-binding domain, CaLB)"/>
    <property type="match status" value="1"/>
</dbReference>
<dbReference type="Gene3D" id="2.60.40.150">
    <property type="entry name" value="C2 domain"/>
    <property type="match status" value="1"/>
</dbReference>
<dbReference type="Pfam" id="PF00168">
    <property type="entry name" value="C2"/>
    <property type="match status" value="1"/>
</dbReference>
<dbReference type="KEGG" id="blac:94352169"/>
<dbReference type="GeneID" id="94352169"/>
<sequence length="382" mass="43026">MALSFLSLGSSNSDVYNVDLVIESATNLHAGDHFEVGALRRGSISSSDAVTRISIDGTPMDSTRPIFNGLNPVWDETFFFENVRPNSTFKLSLYDVDTDKDDKLGSAFFDMIDAVDDEENAFDLPITLKDQRAGVISITVIPQKVKAEEGAVMREVGPVRYSVHTSLSKNVLAFLTPKKAKLASSAYIVQLHNIHHFLPRDLEWSKSYEKIQRIFSSKHKESVVLRHGVKAQHALVYEHNSKRTQYGDLSSSDDFFALIKYGRRDDLPVLYTYVITFNGWYFSETGASVIQDLMSKHMLHSGAADSVKYAGEFRIHRTDNNVYKLVIDNNSGTYAPPVDILPQLKALFEDNFKGIICEVADYKNETLMKDRMEILAAWEDVD</sequence>
<comment type="caution">
    <text evidence="2">The sequence shown here is derived from an EMBL/GenBank/DDBJ whole genome shotgun (WGS) entry which is preliminary data.</text>
</comment>
<dbReference type="InterPro" id="IPR035892">
    <property type="entry name" value="C2_domain_sf"/>
</dbReference>
<dbReference type="PANTHER" id="PTHR47800">
    <property type="entry name" value="C2 DOMAIN-CONTAINING PROTEIN"/>
    <property type="match status" value="1"/>
</dbReference>
<dbReference type="SMART" id="SM00239">
    <property type="entry name" value="C2"/>
    <property type="match status" value="1"/>
</dbReference>
<dbReference type="PANTHER" id="PTHR47800:SF5">
    <property type="entry name" value="FER-1-LIKE PROTEIN 6"/>
    <property type="match status" value="1"/>
</dbReference>
<dbReference type="RefSeq" id="XP_067816556.1">
    <property type="nucleotide sequence ID" value="XM_067966498.1"/>
</dbReference>
<dbReference type="InterPro" id="IPR000008">
    <property type="entry name" value="C2_dom"/>
</dbReference>
<protein>
    <recommendedName>
        <fullName evidence="1">C2 domain-containing protein</fullName>
    </recommendedName>
</protein>
<reference evidence="2 3" key="1">
    <citation type="journal article" date="2021" name="Genome Biol.">
        <title>AFLAP: assembly-free linkage analysis pipeline using k-mers from genome sequencing data.</title>
        <authorList>
            <person name="Fletcher K."/>
            <person name="Zhang L."/>
            <person name="Gil J."/>
            <person name="Han R."/>
            <person name="Cavanaugh K."/>
            <person name="Michelmore R."/>
        </authorList>
    </citation>
    <scope>NUCLEOTIDE SEQUENCE [LARGE SCALE GENOMIC DNA]</scope>
    <source>
        <strain evidence="2 3">SF5</strain>
    </source>
</reference>
<feature type="domain" description="C2" evidence="1">
    <location>
        <begin position="1"/>
        <end position="124"/>
    </location>
</feature>
<dbReference type="EMBL" id="SHOA02000006">
    <property type="protein sequence ID" value="TDH67057.1"/>
    <property type="molecule type" value="Genomic_DNA"/>
</dbReference>
<evidence type="ECO:0000259" key="1">
    <source>
        <dbReference type="PROSITE" id="PS50004"/>
    </source>
</evidence>
<evidence type="ECO:0000313" key="3">
    <source>
        <dbReference type="Proteomes" id="UP000294530"/>
    </source>
</evidence>
<organism evidence="2 3">
    <name type="scientific">Bremia lactucae</name>
    <name type="common">Lettuce downy mildew</name>
    <dbReference type="NCBI Taxonomy" id="4779"/>
    <lineage>
        <taxon>Eukaryota</taxon>
        <taxon>Sar</taxon>
        <taxon>Stramenopiles</taxon>
        <taxon>Oomycota</taxon>
        <taxon>Peronosporomycetes</taxon>
        <taxon>Peronosporales</taxon>
        <taxon>Peronosporaceae</taxon>
        <taxon>Bremia</taxon>
    </lineage>
</organism>
<dbReference type="OrthoDB" id="73919at2759"/>
<dbReference type="AlphaFoldDB" id="A0A976FHX9"/>